<keyword evidence="1" id="KW-0472">Membrane</keyword>
<dbReference type="EMBL" id="BAAAZH010000012">
    <property type="protein sequence ID" value="GAA4117177.1"/>
    <property type="molecule type" value="Genomic_DNA"/>
</dbReference>
<comment type="caution">
    <text evidence="2">The sequence shown here is derived from an EMBL/GenBank/DDBJ whole genome shotgun (WGS) entry which is preliminary data.</text>
</comment>
<evidence type="ECO:0008006" key="4">
    <source>
        <dbReference type="Google" id="ProtNLM"/>
    </source>
</evidence>
<protein>
    <recommendedName>
        <fullName evidence="4">ABC transporter permease</fullName>
    </recommendedName>
</protein>
<proteinExistence type="predicted"/>
<keyword evidence="1" id="KW-1133">Transmembrane helix</keyword>
<gene>
    <name evidence="2" type="ORF">GCM10022215_17520</name>
</gene>
<feature type="transmembrane region" description="Helical" evidence="1">
    <location>
        <begin position="40"/>
        <end position="62"/>
    </location>
</feature>
<organism evidence="2 3">
    <name type="scientific">Nocardioides fonticola</name>
    <dbReference type="NCBI Taxonomy" id="450363"/>
    <lineage>
        <taxon>Bacteria</taxon>
        <taxon>Bacillati</taxon>
        <taxon>Actinomycetota</taxon>
        <taxon>Actinomycetes</taxon>
        <taxon>Propionibacteriales</taxon>
        <taxon>Nocardioidaceae</taxon>
        <taxon>Nocardioides</taxon>
    </lineage>
</organism>
<keyword evidence="3" id="KW-1185">Reference proteome</keyword>
<name>A0ABP7XHP6_9ACTN</name>
<feature type="transmembrane region" description="Helical" evidence="1">
    <location>
        <begin position="74"/>
        <end position="94"/>
    </location>
</feature>
<evidence type="ECO:0000313" key="2">
    <source>
        <dbReference type="EMBL" id="GAA4117177.1"/>
    </source>
</evidence>
<evidence type="ECO:0000256" key="1">
    <source>
        <dbReference type="SAM" id="Phobius"/>
    </source>
</evidence>
<accession>A0ABP7XHP6</accession>
<feature type="transmembrane region" description="Helical" evidence="1">
    <location>
        <begin position="241"/>
        <end position="260"/>
    </location>
</feature>
<dbReference type="RefSeq" id="WP_344732950.1">
    <property type="nucleotide sequence ID" value="NZ_BAAAZH010000012.1"/>
</dbReference>
<keyword evidence="1" id="KW-0812">Transmembrane</keyword>
<feature type="transmembrane region" description="Helical" evidence="1">
    <location>
        <begin position="158"/>
        <end position="184"/>
    </location>
</feature>
<reference evidence="3" key="1">
    <citation type="journal article" date="2019" name="Int. J. Syst. Evol. Microbiol.">
        <title>The Global Catalogue of Microorganisms (GCM) 10K type strain sequencing project: providing services to taxonomists for standard genome sequencing and annotation.</title>
        <authorList>
            <consortium name="The Broad Institute Genomics Platform"/>
            <consortium name="The Broad Institute Genome Sequencing Center for Infectious Disease"/>
            <person name="Wu L."/>
            <person name="Ma J."/>
        </authorList>
    </citation>
    <scope>NUCLEOTIDE SEQUENCE [LARGE SCALE GENOMIC DNA]</scope>
    <source>
        <strain evidence="3">JCM 16703</strain>
    </source>
</reference>
<feature type="transmembrane region" description="Helical" evidence="1">
    <location>
        <begin position="191"/>
        <end position="211"/>
    </location>
</feature>
<sequence>MSATAPVAPRTIDISNTAPIPFTRLIGVEFRKSYDTRAGFWLLATIGILVTLAETIVTIVGITQDDADLNFGNFVQVAAFLTAVLLPVLGILLVTGEWGQRTAMVTFSLEPRRSRVIGAKYVVGLVLTLVTALVAVVVGAVCNAVLGLATGGADWTFGWSIFIGFLLLQSIAMTTGFALAALLLNTPAAIVVFFALTYVVPTILAIASVFLDWFEDFSHYIDFQRAQQPLADLSLNTGSEWAQLLVSGAIWLGIPLVLGLRRILSAEVK</sequence>
<feature type="transmembrane region" description="Helical" evidence="1">
    <location>
        <begin position="121"/>
        <end position="146"/>
    </location>
</feature>
<dbReference type="Proteomes" id="UP001501495">
    <property type="component" value="Unassembled WGS sequence"/>
</dbReference>
<evidence type="ECO:0000313" key="3">
    <source>
        <dbReference type="Proteomes" id="UP001501495"/>
    </source>
</evidence>